<accession>A0ABQ9KZN9</accession>
<sequence>MAISSRIALIFVATLVFHFLSLGARKLSVTEKDLNVFPGESEDLSMTTDILFQSVASTGISHVPALQSVPDSGSGHYPAWQPVTSPLIQKSRNLQSVPSHGIGK</sequence>
<comment type="caution">
    <text evidence="3">The sequence shown here is derived from an EMBL/GenBank/DDBJ whole genome shotgun (WGS) entry which is preliminary data.</text>
</comment>
<organism evidence="3 4">
    <name type="scientific">Hevea brasiliensis</name>
    <name type="common">Para rubber tree</name>
    <name type="synonym">Siphonia brasiliensis</name>
    <dbReference type="NCBI Taxonomy" id="3981"/>
    <lineage>
        <taxon>Eukaryota</taxon>
        <taxon>Viridiplantae</taxon>
        <taxon>Streptophyta</taxon>
        <taxon>Embryophyta</taxon>
        <taxon>Tracheophyta</taxon>
        <taxon>Spermatophyta</taxon>
        <taxon>Magnoliopsida</taxon>
        <taxon>eudicotyledons</taxon>
        <taxon>Gunneridae</taxon>
        <taxon>Pentapetalae</taxon>
        <taxon>rosids</taxon>
        <taxon>fabids</taxon>
        <taxon>Malpighiales</taxon>
        <taxon>Euphorbiaceae</taxon>
        <taxon>Crotonoideae</taxon>
        <taxon>Micrandreae</taxon>
        <taxon>Hevea</taxon>
    </lineage>
</organism>
<keyword evidence="1" id="KW-0732">Signal</keyword>
<gene>
    <name evidence="3" type="ORF">P3X46_026912</name>
    <name evidence="2" type="ORF">P3X46_033981</name>
</gene>
<keyword evidence="4" id="KW-1185">Reference proteome</keyword>
<name>A0ABQ9KZN9_HEVBR</name>
<evidence type="ECO:0000313" key="4">
    <source>
        <dbReference type="Proteomes" id="UP001174677"/>
    </source>
</evidence>
<evidence type="ECO:0000313" key="3">
    <source>
        <dbReference type="EMBL" id="KAJ9153479.1"/>
    </source>
</evidence>
<reference evidence="3 4" key="1">
    <citation type="journal article" date="2023" name="Plant Biotechnol. J.">
        <title>Chromosome-level wild Hevea brasiliensis genome provides new tools for genomic-assisted breeding and valuable loci to elevate rubber yield.</title>
        <authorList>
            <person name="Cheng H."/>
            <person name="Song X."/>
            <person name="Hu Y."/>
            <person name="Wu T."/>
            <person name="Yang Q."/>
            <person name="An Z."/>
            <person name="Feng S."/>
            <person name="Deng Z."/>
            <person name="Wu W."/>
            <person name="Zeng X."/>
            <person name="Tu M."/>
            <person name="Wang X."/>
            <person name="Huang H."/>
        </authorList>
    </citation>
    <scope>NUCLEOTIDE SEQUENCE [LARGE SCALE GENOMIC DNA]</scope>
    <source>
        <strain evidence="3">MT/VB/25A 57/8</strain>
    </source>
</reference>
<dbReference type="Proteomes" id="UP001174677">
    <property type="component" value="Chromosome 15"/>
</dbReference>
<protein>
    <recommendedName>
        <fullName evidence="5">Transmembrane protein</fullName>
    </recommendedName>
</protein>
<evidence type="ECO:0000256" key="1">
    <source>
        <dbReference type="SAM" id="SignalP"/>
    </source>
</evidence>
<proteinExistence type="predicted"/>
<feature type="signal peptide" evidence="1">
    <location>
        <begin position="1"/>
        <end position="23"/>
    </location>
</feature>
<evidence type="ECO:0000313" key="2">
    <source>
        <dbReference type="EMBL" id="KAJ9129224.1"/>
    </source>
</evidence>
<dbReference type="EMBL" id="JARPOI010000197">
    <property type="protein sequence ID" value="KAJ9129224.1"/>
    <property type="molecule type" value="Genomic_DNA"/>
</dbReference>
<feature type="chain" id="PRO_5045031219" description="Transmembrane protein" evidence="1">
    <location>
        <begin position="24"/>
        <end position="104"/>
    </location>
</feature>
<evidence type="ECO:0008006" key="5">
    <source>
        <dbReference type="Google" id="ProtNLM"/>
    </source>
</evidence>
<dbReference type="EMBL" id="JARPOI010000015">
    <property type="protein sequence ID" value="KAJ9153479.1"/>
    <property type="molecule type" value="Genomic_DNA"/>
</dbReference>